<protein>
    <submittedName>
        <fullName evidence="1">Uncharacterized protein</fullName>
    </submittedName>
</protein>
<sequence>MTTRHANTHDFDALTTNVSTRRVRWREDRKTAVTVLASVRYRVGVVEHVRRTTVRQRGGEPTCDVNDEATFEDFPTWVRRELQSDSGVSQWQ</sequence>
<keyword evidence="2" id="KW-1185">Reference proteome</keyword>
<evidence type="ECO:0000313" key="1">
    <source>
        <dbReference type="EMBL" id="MFC6825243.1"/>
    </source>
</evidence>
<dbReference type="AlphaFoldDB" id="A0ABD5U2I9"/>
<dbReference type="Proteomes" id="UP001596408">
    <property type="component" value="Unassembled WGS sequence"/>
</dbReference>
<gene>
    <name evidence="1" type="ORF">ACFQEV_09615</name>
</gene>
<dbReference type="EMBL" id="JBHSXH010000014">
    <property type="protein sequence ID" value="MFC6825243.1"/>
    <property type="molecule type" value="Genomic_DNA"/>
</dbReference>
<organism evidence="1 2">
    <name type="scientific">Halopelagius fulvigenes</name>
    <dbReference type="NCBI Taxonomy" id="1198324"/>
    <lineage>
        <taxon>Archaea</taxon>
        <taxon>Methanobacteriati</taxon>
        <taxon>Methanobacteriota</taxon>
        <taxon>Stenosarchaea group</taxon>
        <taxon>Halobacteria</taxon>
        <taxon>Halobacteriales</taxon>
        <taxon>Haloferacaceae</taxon>
    </lineage>
</organism>
<accession>A0ABD5U2I9</accession>
<comment type="caution">
    <text evidence="1">The sequence shown here is derived from an EMBL/GenBank/DDBJ whole genome shotgun (WGS) entry which is preliminary data.</text>
</comment>
<dbReference type="RefSeq" id="WP_379695288.1">
    <property type="nucleotide sequence ID" value="NZ_JBHSXH010000014.1"/>
</dbReference>
<name>A0ABD5U2I9_9EURY</name>
<evidence type="ECO:0000313" key="2">
    <source>
        <dbReference type="Proteomes" id="UP001596408"/>
    </source>
</evidence>
<reference evidence="1 2" key="1">
    <citation type="journal article" date="2019" name="Int. J. Syst. Evol. Microbiol.">
        <title>The Global Catalogue of Microorganisms (GCM) 10K type strain sequencing project: providing services to taxonomists for standard genome sequencing and annotation.</title>
        <authorList>
            <consortium name="The Broad Institute Genomics Platform"/>
            <consortium name="The Broad Institute Genome Sequencing Center for Infectious Disease"/>
            <person name="Wu L."/>
            <person name="Ma J."/>
        </authorList>
    </citation>
    <scope>NUCLEOTIDE SEQUENCE [LARGE SCALE GENOMIC DNA]</scope>
    <source>
        <strain evidence="1 2">YIM 94188</strain>
    </source>
</reference>
<proteinExistence type="predicted"/>